<evidence type="ECO:0000256" key="2">
    <source>
        <dbReference type="SAM" id="Phobius"/>
    </source>
</evidence>
<feature type="transmembrane region" description="Helical" evidence="2">
    <location>
        <begin position="115"/>
        <end position="138"/>
    </location>
</feature>
<keyword evidence="2" id="KW-0472">Membrane</keyword>
<feature type="transmembrane region" description="Helical" evidence="2">
    <location>
        <begin position="87"/>
        <end position="109"/>
    </location>
</feature>
<name>A0A6N8GQW0_9MICC</name>
<evidence type="ECO:0000313" key="4">
    <source>
        <dbReference type="Proteomes" id="UP000436989"/>
    </source>
</evidence>
<dbReference type="Pfam" id="PF13630">
    <property type="entry name" value="SdpI"/>
    <property type="match status" value="1"/>
</dbReference>
<dbReference type="EMBL" id="WOGU01000015">
    <property type="protein sequence ID" value="MUN64562.1"/>
    <property type="molecule type" value="Genomic_DNA"/>
</dbReference>
<evidence type="ECO:0000256" key="1">
    <source>
        <dbReference type="SAM" id="MobiDB-lite"/>
    </source>
</evidence>
<keyword evidence="2" id="KW-1133">Transmembrane helix</keyword>
<keyword evidence="4" id="KW-1185">Reference proteome</keyword>
<proteinExistence type="predicted"/>
<dbReference type="InterPro" id="IPR025962">
    <property type="entry name" value="SdpI/YhfL"/>
</dbReference>
<dbReference type="AlphaFoldDB" id="A0A6N8GQW0"/>
<accession>A0A6N8GQW0</accession>
<feature type="compositionally biased region" description="Low complexity" evidence="1">
    <location>
        <begin position="1"/>
        <end position="12"/>
    </location>
</feature>
<keyword evidence="2" id="KW-0812">Transmembrane</keyword>
<feature type="region of interest" description="Disordered" evidence="1">
    <location>
        <begin position="1"/>
        <end position="21"/>
    </location>
</feature>
<evidence type="ECO:0008006" key="5">
    <source>
        <dbReference type="Google" id="ProtNLM"/>
    </source>
</evidence>
<evidence type="ECO:0000313" key="3">
    <source>
        <dbReference type="EMBL" id="MUN64562.1"/>
    </source>
</evidence>
<dbReference type="Proteomes" id="UP000436989">
    <property type="component" value="Unassembled WGS sequence"/>
</dbReference>
<protein>
    <recommendedName>
        <fullName evidence="5">SdpI family protein</fullName>
    </recommendedName>
</protein>
<organism evidence="3 4">
    <name type="scientific">Kocuria sediminis</name>
    <dbReference type="NCBI Taxonomy" id="1038857"/>
    <lineage>
        <taxon>Bacteria</taxon>
        <taxon>Bacillati</taxon>
        <taxon>Actinomycetota</taxon>
        <taxon>Actinomycetes</taxon>
        <taxon>Micrococcales</taxon>
        <taxon>Micrococcaceae</taxon>
        <taxon>Kocuria</taxon>
    </lineage>
</organism>
<sequence>MERPWGSSGPAARPRRRPRGKREEVDYPGLLIGVAPLFLGLAVLSVVASRIGRGTDLEPNRYFGIRTRHTLRSAEQWNAGHLAARPALLACAVVTATGYLTAVALIVAAPGTRPTGVVVLAVTLVVAVFLLITAAVTADRRARRLETP</sequence>
<reference evidence="3 4" key="1">
    <citation type="submission" date="2019-12" db="EMBL/GenBank/DDBJ databases">
        <authorList>
            <person name="Shi Y."/>
        </authorList>
    </citation>
    <scope>NUCLEOTIDE SEQUENCE [LARGE SCALE GENOMIC DNA]</scope>
    <source>
        <strain evidence="3 4">JCM 17929</strain>
    </source>
</reference>
<comment type="caution">
    <text evidence="3">The sequence shown here is derived from an EMBL/GenBank/DDBJ whole genome shotgun (WGS) entry which is preliminary data.</text>
</comment>
<feature type="transmembrane region" description="Helical" evidence="2">
    <location>
        <begin position="27"/>
        <end position="48"/>
    </location>
</feature>
<gene>
    <name evidence="3" type="ORF">GMA12_15665</name>
</gene>